<organism evidence="2 3">
    <name type="scientific">Mycobacterium tuberculosis</name>
    <dbReference type="NCBI Taxonomy" id="1773"/>
    <lineage>
        <taxon>Bacteria</taxon>
        <taxon>Bacillati</taxon>
        <taxon>Actinomycetota</taxon>
        <taxon>Actinomycetes</taxon>
        <taxon>Mycobacteriales</taxon>
        <taxon>Mycobacteriaceae</taxon>
        <taxon>Mycobacterium</taxon>
        <taxon>Mycobacterium tuberculosis complex</taxon>
    </lineage>
</organism>
<comment type="caution">
    <text evidence="2">The sequence shown here is derived from an EMBL/GenBank/DDBJ whole genome shotgun (WGS) entry which is preliminary data.</text>
</comment>
<dbReference type="AlphaFoldDB" id="A0A916LCS2"/>
<dbReference type="Proteomes" id="UP000039021">
    <property type="component" value="Unassembled WGS sequence"/>
</dbReference>
<evidence type="ECO:0000256" key="1">
    <source>
        <dbReference type="SAM" id="MobiDB-lite"/>
    </source>
</evidence>
<evidence type="ECO:0000313" key="2">
    <source>
        <dbReference type="EMBL" id="COY77932.1"/>
    </source>
</evidence>
<proteinExistence type="predicted"/>
<feature type="region of interest" description="Disordered" evidence="1">
    <location>
        <begin position="1"/>
        <end position="48"/>
    </location>
</feature>
<protein>
    <submittedName>
        <fullName evidence="2">Uncharacterized protein</fullName>
    </submittedName>
</protein>
<gene>
    <name evidence="2" type="ORF">ERS007739_03073</name>
</gene>
<reference evidence="3" key="1">
    <citation type="submission" date="2015-03" db="EMBL/GenBank/DDBJ databases">
        <authorList>
            <consortium name="Pathogen Informatics"/>
        </authorList>
    </citation>
    <scope>NUCLEOTIDE SEQUENCE [LARGE SCALE GENOMIC DNA]</scope>
    <source>
        <strain evidence="3">N09902308</strain>
    </source>
</reference>
<name>A0A916LCS2_MYCTX</name>
<evidence type="ECO:0000313" key="3">
    <source>
        <dbReference type="Proteomes" id="UP000039021"/>
    </source>
</evidence>
<sequence>MKIRAPRSSFHHDVVTASGARRSTSRANAMPARRTSTKSQSVAMRRNT</sequence>
<dbReference type="EMBL" id="CSBK01001524">
    <property type="protein sequence ID" value="COY77932.1"/>
    <property type="molecule type" value="Genomic_DNA"/>
</dbReference>
<accession>A0A916LCS2</accession>